<dbReference type="EMBL" id="UGJB01000004">
    <property type="protein sequence ID" value="STQ14791.1"/>
    <property type="molecule type" value="Genomic_DNA"/>
</dbReference>
<proteinExistence type="predicted"/>
<protein>
    <submittedName>
        <fullName evidence="1">Uncharacterized protein</fullName>
    </submittedName>
</protein>
<accession>A0A0M7I6F5</accession>
<gene>
    <name evidence="1" type="ORF">NCTC10005_07662</name>
</gene>
<reference evidence="1 2" key="1">
    <citation type="submission" date="2018-06" db="EMBL/GenBank/DDBJ databases">
        <authorList>
            <consortium name="Pathogen Informatics"/>
            <person name="Doyle S."/>
        </authorList>
    </citation>
    <scope>NUCLEOTIDE SEQUENCE [LARGE SCALE GENOMIC DNA]</scope>
    <source>
        <strain evidence="1 2">NCTC10005</strain>
    </source>
</reference>
<dbReference type="AlphaFoldDB" id="A0A0M7I6F5"/>
<dbReference type="Proteomes" id="UP000255106">
    <property type="component" value="Unassembled WGS sequence"/>
</dbReference>
<organism evidence="1 2">
    <name type="scientific">Enterobacter cloacae</name>
    <dbReference type="NCBI Taxonomy" id="550"/>
    <lineage>
        <taxon>Bacteria</taxon>
        <taxon>Pseudomonadati</taxon>
        <taxon>Pseudomonadota</taxon>
        <taxon>Gammaproteobacteria</taxon>
        <taxon>Enterobacterales</taxon>
        <taxon>Enterobacteriaceae</taxon>
        <taxon>Enterobacter</taxon>
        <taxon>Enterobacter cloacae complex</taxon>
    </lineage>
</organism>
<sequence>MYIFLPGGHFCHIGWLCFKSGCAMQYMPGVYLLNRGDMSFICFSYFHLCNSLLNKSTSVLHGKHLRHSEMLITPISKYFIRIQPRANSDELMKVLDGINHSGLGKCE</sequence>
<name>A0A0M7I6F5_ENTCL</name>
<evidence type="ECO:0000313" key="2">
    <source>
        <dbReference type="Proteomes" id="UP000255106"/>
    </source>
</evidence>
<evidence type="ECO:0000313" key="1">
    <source>
        <dbReference type="EMBL" id="STQ14791.1"/>
    </source>
</evidence>